<protein>
    <recommendedName>
        <fullName evidence="2">F-box associated domain-containing protein</fullName>
    </recommendedName>
</protein>
<name>A0A0A9FDM9_ARUDO</name>
<organism evidence="1">
    <name type="scientific">Arundo donax</name>
    <name type="common">Giant reed</name>
    <name type="synonym">Donax arundinaceus</name>
    <dbReference type="NCBI Taxonomy" id="35708"/>
    <lineage>
        <taxon>Eukaryota</taxon>
        <taxon>Viridiplantae</taxon>
        <taxon>Streptophyta</taxon>
        <taxon>Embryophyta</taxon>
        <taxon>Tracheophyta</taxon>
        <taxon>Spermatophyta</taxon>
        <taxon>Magnoliopsida</taxon>
        <taxon>Liliopsida</taxon>
        <taxon>Poales</taxon>
        <taxon>Poaceae</taxon>
        <taxon>PACMAD clade</taxon>
        <taxon>Arundinoideae</taxon>
        <taxon>Arundineae</taxon>
        <taxon>Arundo</taxon>
    </lineage>
</organism>
<reference evidence="1" key="2">
    <citation type="journal article" date="2015" name="Data Brief">
        <title>Shoot transcriptome of the giant reed, Arundo donax.</title>
        <authorList>
            <person name="Barrero R.A."/>
            <person name="Guerrero F.D."/>
            <person name="Moolhuijzen P."/>
            <person name="Goolsby J.A."/>
            <person name="Tidwell J."/>
            <person name="Bellgard S.E."/>
            <person name="Bellgard M.I."/>
        </authorList>
    </citation>
    <scope>NUCLEOTIDE SEQUENCE</scope>
    <source>
        <tissue evidence="1">Shoot tissue taken approximately 20 cm above the soil surface</tissue>
    </source>
</reference>
<proteinExistence type="predicted"/>
<dbReference type="InterPro" id="IPR011043">
    <property type="entry name" value="Gal_Oxase/kelch_b-propeller"/>
</dbReference>
<dbReference type="PANTHER" id="PTHR31111">
    <property type="entry name" value="BNAA05G37150D PROTEIN-RELATED"/>
    <property type="match status" value="1"/>
</dbReference>
<dbReference type="EMBL" id="GBRH01188557">
    <property type="protein sequence ID" value="JAE09339.1"/>
    <property type="molecule type" value="Transcribed_RNA"/>
</dbReference>
<dbReference type="SUPFAM" id="SSF50965">
    <property type="entry name" value="Galactose oxidase, central domain"/>
    <property type="match status" value="1"/>
</dbReference>
<evidence type="ECO:0000313" key="1">
    <source>
        <dbReference type="EMBL" id="JAE09339.1"/>
    </source>
</evidence>
<dbReference type="PANTHER" id="PTHR31111:SF133">
    <property type="entry name" value="OS07G0196600 PROTEIN"/>
    <property type="match status" value="1"/>
</dbReference>
<sequence length="215" mass="24765">MFSHDNNYGFLYEVCTLSSSRHAWWRKMQDHPDIFGWSETDIVVIGGVAYFLTADAFVAAVVGNQAFERGCIASFDLEMEEWRPTIKGPQSIFLHNAVDMHDNHDKPNQKQFTLAILNGSLVMVHGLAPYMDLWFLVDFEKGLWVKQYSIQVERIGDLLPMYPLSVLEDGRIVILIRYTQLEIYDPRTHTFTNVLKVSHGSRVSMYTGNLLSLEW</sequence>
<reference evidence="1" key="1">
    <citation type="submission" date="2014-09" db="EMBL/GenBank/DDBJ databases">
        <authorList>
            <person name="Magalhaes I.L.F."/>
            <person name="Oliveira U."/>
            <person name="Santos F.R."/>
            <person name="Vidigal T.H.D.A."/>
            <person name="Brescovit A.D."/>
            <person name="Santos A.J."/>
        </authorList>
    </citation>
    <scope>NUCLEOTIDE SEQUENCE</scope>
    <source>
        <tissue evidence="1">Shoot tissue taken approximately 20 cm above the soil surface</tissue>
    </source>
</reference>
<dbReference type="AlphaFoldDB" id="A0A0A9FDM9"/>
<evidence type="ECO:0008006" key="2">
    <source>
        <dbReference type="Google" id="ProtNLM"/>
    </source>
</evidence>
<accession>A0A0A9FDM9</accession>